<protein>
    <submittedName>
        <fullName evidence="1">Uncharacterized protein</fullName>
    </submittedName>
</protein>
<dbReference type="EMBL" id="CP071491">
    <property type="protein sequence ID" value="QSX17037.1"/>
    <property type="molecule type" value="Genomic_DNA"/>
</dbReference>
<sequence>MWITLFKEKGVDLSKNILVTSTYNEKRNWCGMLADIYVITNVRNELTNNLGGTSFSTQ</sequence>
<dbReference type="Proteomes" id="UP000662736">
    <property type="component" value="Chromosome"/>
</dbReference>
<proteinExistence type="predicted"/>
<reference evidence="1" key="1">
    <citation type="submission" date="2021-03" db="EMBL/GenBank/DDBJ databases">
        <title>Characterization of a novel Integrative Conjugative Element in Glaesserella parasuis.</title>
        <authorList>
            <person name="Hu G."/>
            <person name="Sun H."/>
        </authorList>
    </citation>
    <scope>NUCLEOTIDE SEQUENCE</scope>
    <source>
        <strain evidence="1">GHP1807</strain>
    </source>
</reference>
<accession>A0AAX1M6C9</accession>
<evidence type="ECO:0000313" key="1">
    <source>
        <dbReference type="EMBL" id="QSX17037.1"/>
    </source>
</evidence>
<dbReference type="RefSeq" id="WP_207342758.1">
    <property type="nucleotide sequence ID" value="NZ_CP071491.1"/>
</dbReference>
<dbReference type="AlphaFoldDB" id="A0AAX1M6C9"/>
<evidence type="ECO:0000313" key="2">
    <source>
        <dbReference type="Proteomes" id="UP000662736"/>
    </source>
</evidence>
<organism evidence="1 2">
    <name type="scientific">Glaesserella parasuis</name>
    <name type="common">Haemophilus parasuis</name>
    <dbReference type="NCBI Taxonomy" id="738"/>
    <lineage>
        <taxon>Bacteria</taxon>
        <taxon>Pseudomonadati</taxon>
        <taxon>Pseudomonadota</taxon>
        <taxon>Gammaproteobacteria</taxon>
        <taxon>Pasteurellales</taxon>
        <taxon>Pasteurellaceae</taxon>
        <taxon>Glaesserella</taxon>
    </lineage>
</organism>
<gene>
    <name evidence="1" type="ORF">J1G54_00045</name>
</gene>
<name>A0AAX1M6C9_GLAPU</name>